<feature type="transmembrane region" description="Helical" evidence="1">
    <location>
        <begin position="42"/>
        <end position="63"/>
    </location>
</feature>
<keyword evidence="1" id="KW-0472">Membrane</keyword>
<reference evidence="3" key="1">
    <citation type="submission" date="2016-02" db="EMBL/GenBank/DDBJ databases">
        <authorList>
            <person name="Dunlap C."/>
        </authorList>
    </citation>
    <scope>NUCLEOTIDE SEQUENCE [LARGE SCALE GENOMIC DNA]</scope>
    <source>
        <strain evidence="3">NRRL B-41092</strain>
    </source>
</reference>
<dbReference type="OrthoDB" id="2989757at2"/>
<dbReference type="InterPro" id="IPR020138">
    <property type="entry name" value="Uncharacterised_YqzF"/>
</dbReference>
<keyword evidence="1" id="KW-0812">Transmembrane</keyword>
<dbReference type="AlphaFoldDB" id="A0A150F8E6"/>
<evidence type="ECO:0008006" key="4">
    <source>
        <dbReference type="Google" id="ProtNLM"/>
    </source>
</evidence>
<comment type="caution">
    <text evidence="2">The sequence shown here is derived from an EMBL/GenBank/DDBJ whole genome shotgun (WGS) entry which is preliminary data.</text>
</comment>
<sequence length="84" mass="9389">MSRLAALLILVIPGAVSALGIKLMRDALFGHTFAPFPSLFLQGSAGLVFFLFGLYILAGFILYRDRKRNQVSPRFRKKSFKKSP</sequence>
<gene>
    <name evidence="2" type="ORF">AXI58_10845</name>
</gene>
<organism evidence="2 3">
    <name type="scientific">Bacillus nakamurai</name>
    <dbReference type="NCBI Taxonomy" id="1793963"/>
    <lineage>
        <taxon>Bacteria</taxon>
        <taxon>Bacillati</taxon>
        <taxon>Bacillota</taxon>
        <taxon>Bacilli</taxon>
        <taxon>Bacillales</taxon>
        <taxon>Bacillaceae</taxon>
        <taxon>Bacillus</taxon>
    </lineage>
</organism>
<dbReference type="EMBL" id="LSBA01000006">
    <property type="protein sequence ID" value="KXZ21456.1"/>
    <property type="molecule type" value="Genomic_DNA"/>
</dbReference>
<evidence type="ECO:0000256" key="1">
    <source>
        <dbReference type="SAM" id="Phobius"/>
    </source>
</evidence>
<name>A0A150F8E6_9BACI</name>
<evidence type="ECO:0000313" key="2">
    <source>
        <dbReference type="EMBL" id="KXZ21456.1"/>
    </source>
</evidence>
<keyword evidence="1" id="KW-1133">Transmembrane helix</keyword>
<dbReference type="STRING" id="1793963.AXI58_10845"/>
<dbReference type="Pfam" id="PF11118">
    <property type="entry name" value="DUF2627"/>
    <property type="match status" value="1"/>
</dbReference>
<dbReference type="RefSeq" id="WP_061520824.1">
    <property type="nucleotide sequence ID" value="NZ_JARLZY010000025.1"/>
</dbReference>
<keyword evidence="3" id="KW-1185">Reference proteome</keyword>
<dbReference type="Proteomes" id="UP000075430">
    <property type="component" value="Unassembled WGS sequence"/>
</dbReference>
<accession>A0A150F8E6</accession>
<proteinExistence type="predicted"/>
<protein>
    <recommendedName>
        <fullName evidence="4">DUF2627 domain-containing protein</fullName>
    </recommendedName>
</protein>
<evidence type="ECO:0000313" key="3">
    <source>
        <dbReference type="Proteomes" id="UP000075430"/>
    </source>
</evidence>